<dbReference type="NCBIfam" id="NF033519">
    <property type="entry name" value="transpos_ISAzo13"/>
    <property type="match status" value="1"/>
</dbReference>
<organism evidence="1 2">
    <name type="scientific">Ktedonobacter robiniae</name>
    <dbReference type="NCBI Taxonomy" id="2778365"/>
    <lineage>
        <taxon>Bacteria</taxon>
        <taxon>Bacillati</taxon>
        <taxon>Chloroflexota</taxon>
        <taxon>Ktedonobacteria</taxon>
        <taxon>Ktedonobacterales</taxon>
        <taxon>Ktedonobacteraceae</taxon>
        <taxon>Ktedonobacter</taxon>
    </lineage>
</organism>
<dbReference type="InterPro" id="IPR011518">
    <property type="entry name" value="Transposase_36"/>
</dbReference>
<comment type="caution">
    <text evidence="1">The sequence shown here is derived from an EMBL/GenBank/DDBJ whole genome shotgun (WGS) entry which is preliminary data.</text>
</comment>
<reference evidence="1 2" key="1">
    <citation type="journal article" date="2021" name="Int. J. Syst. Evol. Microbiol.">
        <title>Reticulibacter mediterranei gen. nov., sp. nov., within the new family Reticulibacteraceae fam. nov., and Ktedonospora formicarum gen. nov., sp. nov., Ktedonobacter robiniae sp. nov., Dictyobacter formicarum sp. nov. and Dictyobacter arantiisoli sp. nov., belonging to the class Ktedonobacteria.</title>
        <authorList>
            <person name="Yabe S."/>
            <person name="Zheng Y."/>
            <person name="Wang C.M."/>
            <person name="Sakai Y."/>
            <person name="Abe K."/>
            <person name="Yokota A."/>
            <person name="Donadio S."/>
            <person name="Cavaletti L."/>
            <person name="Monciardini P."/>
        </authorList>
    </citation>
    <scope>NUCLEOTIDE SEQUENCE [LARGE SCALE GENOMIC DNA]</scope>
    <source>
        <strain evidence="1 2">SOSP1-30</strain>
    </source>
</reference>
<evidence type="ECO:0008006" key="3">
    <source>
        <dbReference type="Google" id="ProtNLM"/>
    </source>
</evidence>
<sequence>MEQDATLQADLESLLDPKGDPMSLVRWTTKSLAQLVKALEALGHQIKKSALAELLHDLCFSLRANKKNIEGVSHPDRDAQFHHIKGQCQAFEQQGNSIISADCKKKELIGNFKNNDSTWQAKGAQTEVNVYDFLPLADGKAIPYGGYDLVHNQGFVNVGLDHDTAEFASTFFQQSLERGTASICFSLFFGNLLLHLD</sequence>
<accession>A0ABQ3UXS6</accession>
<proteinExistence type="predicted"/>
<evidence type="ECO:0000313" key="1">
    <source>
        <dbReference type="EMBL" id="GHO57656.1"/>
    </source>
</evidence>
<dbReference type="Proteomes" id="UP000654345">
    <property type="component" value="Unassembled WGS sequence"/>
</dbReference>
<dbReference type="Pfam" id="PF07592">
    <property type="entry name" value="DDE_Tnp_ISAZ013"/>
    <property type="match status" value="1"/>
</dbReference>
<keyword evidence="2" id="KW-1185">Reference proteome</keyword>
<evidence type="ECO:0000313" key="2">
    <source>
        <dbReference type="Proteomes" id="UP000654345"/>
    </source>
</evidence>
<name>A0ABQ3UXS6_9CHLR</name>
<protein>
    <recommendedName>
        <fullName evidence="3">Transposase</fullName>
    </recommendedName>
</protein>
<dbReference type="EMBL" id="BNJG01000002">
    <property type="protein sequence ID" value="GHO57656.1"/>
    <property type="molecule type" value="Genomic_DNA"/>
</dbReference>
<gene>
    <name evidence="1" type="ORF">KSB_61310</name>
</gene>